<reference evidence="3" key="1">
    <citation type="submission" date="2016-11" db="UniProtKB">
        <authorList>
            <consortium name="WormBaseParasite"/>
        </authorList>
    </citation>
    <scope>IDENTIFICATION</scope>
</reference>
<protein>
    <submittedName>
        <fullName evidence="3">Transmembrane protein</fullName>
    </submittedName>
</protein>
<dbReference type="AlphaFoldDB" id="A0A1I7XQA9"/>
<evidence type="ECO:0000313" key="2">
    <source>
        <dbReference type="Proteomes" id="UP000095283"/>
    </source>
</evidence>
<evidence type="ECO:0000313" key="3">
    <source>
        <dbReference type="WBParaSite" id="Hba_19713"/>
    </source>
</evidence>
<evidence type="ECO:0000256" key="1">
    <source>
        <dbReference type="SAM" id="Phobius"/>
    </source>
</evidence>
<keyword evidence="1" id="KW-0812">Transmembrane</keyword>
<sequence length="237" mass="26485">MESWGGLLVSYFAYLGSLSEQHLSISFDSFAIILILFLAFTSLLCCLPLMFCCARRKVKSGSPYSRKEIICKKGLFALMLARLDEFDTLTPLILTPAGPSIFQEIVQTPVSQQTVLNPYIPRTASNSPPPPRRSNQGKTLIVPLNTSKYFGFRVRSEVQSIWLRVVLQSHASQCTSRVPGIQEINSIISFQDPKLWKMQDATHQISNQSTSCIVRIDAEVITSLSTDDPNGIIHLYI</sequence>
<keyword evidence="2" id="KW-1185">Reference proteome</keyword>
<organism evidence="2 3">
    <name type="scientific">Heterorhabditis bacteriophora</name>
    <name type="common">Entomopathogenic nematode worm</name>
    <dbReference type="NCBI Taxonomy" id="37862"/>
    <lineage>
        <taxon>Eukaryota</taxon>
        <taxon>Metazoa</taxon>
        <taxon>Ecdysozoa</taxon>
        <taxon>Nematoda</taxon>
        <taxon>Chromadorea</taxon>
        <taxon>Rhabditida</taxon>
        <taxon>Rhabditina</taxon>
        <taxon>Rhabditomorpha</taxon>
        <taxon>Strongyloidea</taxon>
        <taxon>Heterorhabditidae</taxon>
        <taxon>Heterorhabditis</taxon>
    </lineage>
</organism>
<keyword evidence="1" id="KW-0472">Membrane</keyword>
<name>A0A1I7XQA9_HETBA</name>
<keyword evidence="1" id="KW-1133">Transmembrane helix</keyword>
<proteinExistence type="predicted"/>
<feature type="transmembrane region" description="Helical" evidence="1">
    <location>
        <begin position="29"/>
        <end position="51"/>
    </location>
</feature>
<dbReference type="Proteomes" id="UP000095283">
    <property type="component" value="Unplaced"/>
</dbReference>
<dbReference type="WBParaSite" id="Hba_19713">
    <property type="protein sequence ID" value="Hba_19713"/>
    <property type="gene ID" value="Hba_19713"/>
</dbReference>
<accession>A0A1I7XQA9</accession>